<evidence type="ECO:0000256" key="1">
    <source>
        <dbReference type="SAM" id="MobiDB-lite"/>
    </source>
</evidence>
<feature type="compositionally biased region" description="Polar residues" evidence="1">
    <location>
        <begin position="27"/>
        <end position="40"/>
    </location>
</feature>
<protein>
    <submittedName>
        <fullName evidence="2">Uncharacterized protein</fullName>
    </submittedName>
</protein>
<evidence type="ECO:0000313" key="2">
    <source>
        <dbReference type="EMBL" id="TDZ39410.1"/>
    </source>
</evidence>
<dbReference type="EMBL" id="QAPG01000010">
    <property type="protein sequence ID" value="TDZ39410.1"/>
    <property type="molecule type" value="Genomic_DNA"/>
</dbReference>
<name>A0A4R8QMG0_9PEZI</name>
<accession>A0A4R8QMG0</accession>
<proteinExistence type="predicted"/>
<keyword evidence="3" id="KW-1185">Reference proteome</keyword>
<evidence type="ECO:0000313" key="3">
    <source>
        <dbReference type="Proteomes" id="UP000295083"/>
    </source>
</evidence>
<organism evidence="2 3">
    <name type="scientific">Colletotrichum spinosum</name>
    <dbReference type="NCBI Taxonomy" id="1347390"/>
    <lineage>
        <taxon>Eukaryota</taxon>
        <taxon>Fungi</taxon>
        <taxon>Dikarya</taxon>
        <taxon>Ascomycota</taxon>
        <taxon>Pezizomycotina</taxon>
        <taxon>Sordariomycetes</taxon>
        <taxon>Hypocreomycetidae</taxon>
        <taxon>Glomerellales</taxon>
        <taxon>Glomerellaceae</taxon>
        <taxon>Colletotrichum</taxon>
        <taxon>Colletotrichum orbiculare species complex</taxon>
    </lineage>
</organism>
<comment type="caution">
    <text evidence="2">The sequence shown here is derived from an EMBL/GenBank/DDBJ whole genome shotgun (WGS) entry which is preliminary data.</text>
</comment>
<gene>
    <name evidence="2" type="ORF">C8035_v003310</name>
</gene>
<sequence length="139" mass="15703">MALDKSDTMAVVPSLSAFTDHPPTTLEPKTTSMSKQTSDSVPREPGRPSRFVRQSIPSWLTAFRPSQHANLRDLLHPYPWVYGYTALYTLSTECVRSLAVDEIGKSRLQWILTRHQTEPLSDGKDFTPFVTRLCHLLSS</sequence>
<dbReference type="Proteomes" id="UP000295083">
    <property type="component" value="Unassembled WGS sequence"/>
</dbReference>
<dbReference type="AlphaFoldDB" id="A0A4R8QMG0"/>
<feature type="region of interest" description="Disordered" evidence="1">
    <location>
        <begin position="14"/>
        <end position="49"/>
    </location>
</feature>
<reference evidence="2 3" key="1">
    <citation type="submission" date="2018-11" db="EMBL/GenBank/DDBJ databases">
        <title>Genome sequence and assembly of Colletotrichum spinosum.</title>
        <authorList>
            <person name="Gan P."/>
            <person name="Shirasu K."/>
        </authorList>
    </citation>
    <scope>NUCLEOTIDE SEQUENCE [LARGE SCALE GENOMIC DNA]</scope>
    <source>
        <strain evidence="2 3">CBS 515.97</strain>
    </source>
</reference>